<dbReference type="STRING" id="1121325.SAMN04515677_103341"/>
<evidence type="ECO:0000313" key="4">
    <source>
        <dbReference type="Proteomes" id="UP000199068"/>
    </source>
</evidence>
<dbReference type="GO" id="GO:0009166">
    <property type="term" value="P:nucleotide catabolic process"/>
    <property type="evidence" value="ECO:0007669"/>
    <property type="project" value="InterPro"/>
</dbReference>
<dbReference type="InterPro" id="IPR004843">
    <property type="entry name" value="Calcineurin-like_PHP"/>
</dbReference>
<dbReference type="GO" id="GO:0016787">
    <property type="term" value="F:hydrolase activity"/>
    <property type="evidence" value="ECO:0007669"/>
    <property type="project" value="UniProtKB-KW"/>
</dbReference>
<dbReference type="EMBL" id="FNGW01000003">
    <property type="protein sequence ID" value="SDL77206.1"/>
    <property type="molecule type" value="Genomic_DNA"/>
</dbReference>
<dbReference type="SUPFAM" id="SSF56300">
    <property type="entry name" value="Metallo-dependent phosphatases"/>
    <property type="match status" value="1"/>
</dbReference>
<dbReference type="AlphaFoldDB" id="A0A1G9MSC2"/>
<dbReference type="GO" id="GO:0000166">
    <property type="term" value="F:nucleotide binding"/>
    <property type="evidence" value="ECO:0007669"/>
    <property type="project" value="UniProtKB-KW"/>
</dbReference>
<feature type="domain" description="Calcineurin-like phosphoesterase" evidence="2">
    <location>
        <begin position="29"/>
        <end position="264"/>
    </location>
</feature>
<keyword evidence="4" id="KW-1185">Reference proteome</keyword>
<dbReference type="RefSeq" id="WP_092725032.1">
    <property type="nucleotide sequence ID" value="NZ_FNGW01000003.1"/>
</dbReference>
<sequence length="318" mass="36017">MKRKKGILCASILLTLMLSGCSKKQVDVNVLATTDLHSLVPEAMVEYVDSERKKDANITVVDAGDFFDIKDPKMNRWFRSKALYDDNEIVYSREGEPPVVKDMYKLKYDAIALGNHEFISNNKSTLDELISHYEKNNMPLLSANTYKVNGENYTKPYIIKELKTDEGTIKLGVLGLTIKEVNDEGSRDLKDMPSYKNKLYMNDLVEDAQKWAKVMKEKEKADIIVAVAHSGEKPKKPRHPGNRIQDLAQNVEGIDAIVAGHTHVAFEQHDYKNKNGENVIVTQPGKHGECISKINFKVENEDGNWKVIDKDSSIVKFE</sequence>
<feature type="signal peptide" evidence="1">
    <location>
        <begin position="1"/>
        <end position="24"/>
    </location>
</feature>
<evidence type="ECO:0000313" key="3">
    <source>
        <dbReference type="EMBL" id="SDL77206.1"/>
    </source>
</evidence>
<dbReference type="Pfam" id="PF00149">
    <property type="entry name" value="Metallophos"/>
    <property type="match status" value="1"/>
</dbReference>
<accession>A0A1G9MSC2</accession>
<comment type="similarity">
    <text evidence="1">Belongs to the 5'-nucleotidase family.</text>
</comment>
<evidence type="ECO:0000256" key="1">
    <source>
        <dbReference type="RuleBase" id="RU362119"/>
    </source>
</evidence>
<protein>
    <submittedName>
        <fullName evidence="3">Calcineurin-like phosphoesterase</fullName>
    </submittedName>
</protein>
<gene>
    <name evidence="3" type="ORF">SAMN04515677_103341</name>
</gene>
<proteinExistence type="inferred from homology"/>
<keyword evidence="1" id="KW-0378">Hydrolase</keyword>
<reference evidence="3 4" key="1">
    <citation type="submission" date="2016-10" db="EMBL/GenBank/DDBJ databases">
        <authorList>
            <person name="de Groot N.N."/>
        </authorList>
    </citation>
    <scope>NUCLEOTIDE SEQUENCE [LARGE SCALE GENOMIC DNA]</scope>
    <source>
        <strain evidence="3 4">DSM 797</strain>
    </source>
</reference>
<dbReference type="PROSITE" id="PS51257">
    <property type="entry name" value="PROKAR_LIPOPROTEIN"/>
    <property type="match status" value="1"/>
</dbReference>
<dbReference type="PANTHER" id="PTHR11575">
    <property type="entry name" value="5'-NUCLEOTIDASE-RELATED"/>
    <property type="match status" value="1"/>
</dbReference>
<dbReference type="InterPro" id="IPR029052">
    <property type="entry name" value="Metallo-depent_PP-like"/>
</dbReference>
<dbReference type="Gene3D" id="3.60.21.10">
    <property type="match status" value="1"/>
</dbReference>
<keyword evidence="1" id="KW-0547">Nucleotide-binding</keyword>
<dbReference type="Proteomes" id="UP000199068">
    <property type="component" value="Unassembled WGS sequence"/>
</dbReference>
<dbReference type="GO" id="GO:0030288">
    <property type="term" value="C:outer membrane-bounded periplasmic space"/>
    <property type="evidence" value="ECO:0007669"/>
    <property type="project" value="TreeGrafter"/>
</dbReference>
<dbReference type="PRINTS" id="PR01607">
    <property type="entry name" value="APYRASEFAMLY"/>
</dbReference>
<name>A0A1G9MSC2_9FIRM</name>
<evidence type="ECO:0000259" key="2">
    <source>
        <dbReference type="Pfam" id="PF00149"/>
    </source>
</evidence>
<organism evidence="3 4">
    <name type="scientific">Romboutsia lituseburensis DSM 797</name>
    <dbReference type="NCBI Taxonomy" id="1121325"/>
    <lineage>
        <taxon>Bacteria</taxon>
        <taxon>Bacillati</taxon>
        <taxon>Bacillota</taxon>
        <taxon>Clostridia</taxon>
        <taxon>Peptostreptococcales</taxon>
        <taxon>Peptostreptococcaceae</taxon>
        <taxon>Romboutsia</taxon>
    </lineage>
</organism>
<keyword evidence="1" id="KW-0732">Signal</keyword>
<dbReference type="PANTHER" id="PTHR11575:SF6">
    <property type="entry name" value="2',3'-CYCLIC-NUCLEOTIDE 2'-PHOSPHODIESTERASE_3'-NUCLEOTIDASE"/>
    <property type="match status" value="1"/>
</dbReference>
<feature type="chain" id="PRO_5011331535" evidence="1">
    <location>
        <begin position="25"/>
        <end position="318"/>
    </location>
</feature>
<dbReference type="InterPro" id="IPR006179">
    <property type="entry name" value="5_nucleotidase/apyrase"/>
</dbReference>